<organism evidence="1">
    <name type="scientific">Salmonella bongori</name>
    <dbReference type="NCBI Taxonomy" id="54736"/>
    <lineage>
        <taxon>Bacteria</taxon>
        <taxon>Pseudomonadati</taxon>
        <taxon>Pseudomonadota</taxon>
        <taxon>Gammaproteobacteria</taxon>
        <taxon>Enterobacterales</taxon>
        <taxon>Enterobacteriaceae</taxon>
        <taxon>Salmonella</taxon>
    </lineage>
</organism>
<protein>
    <submittedName>
        <fullName evidence="1">Uncharacterized protein</fullName>
    </submittedName>
</protein>
<reference evidence="1" key="1">
    <citation type="submission" date="2009-04" db="EMBL/GenBank/DDBJ databases">
        <title>Novel enterobacterial integrative and conjugative elements (ICEs), including a mobilisable relateive of SPI-7.</title>
        <authorList>
            <person name="Seth-Smith H.M."/>
        </authorList>
    </citation>
    <scope>NUCLEOTIDE SEQUENCE</scope>
    <source>
        <strain evidence="1">CEIM46082</strain>
    </source>
</reference>
<evidence type="ECO:0000313" key="1">
    <source>
        <dbReference type="EMBL" id="CAX67906.1"/>
    </source>
</evidence>
<proteinExistence type="predicted"/>
<name>F2Q8H1_SALBN</name>
<dbReference type="AlphaFoldDB" id="F2Q8H1"/>
<sequence length="87" mass="10041">MCYFLAELHNPVLIGEIEKIRNDSSCDKTSERVVPVMSHCSAKQNSERLRILNSIDFHSGEDMNNKTQFSIRKSTQYPDSEITFLDM</sequence>
<accession>F2Q8H1</accession>
<gene>
    <name evidence="1" type="ORF">Sb1_0115</name>
</gene>
<dbReference type="EMBL" id="FN298494">
    <property type="protein sequence ID" value="CAX67906.1"/>
    <property type="molecule type" value="Genomic_DNA"/>
</dbReference>